<dbReference type="PANTHER" id="PTHR10572:SF24">
    <property type="entry name" value="3-HYDROXY-3-METHYLGLUTARYL-COENZYME A REDUCTASE"/>
    <property type="match status" value="1"/>
</dbReference>
<dbReference type="EMBL" id="PFOB01000045">
    <property type="protein sequence ID" value="PIZ62766.1"/>
    <property type="molecule type" value="Genomic_DNA"/>
</dbReference>
<dbReference type="EC" id="1.1.1.34" evidence="2"/>
<sequence length="373" mass="40150">MNLRSQKNHSERRLEIGKELDISLDTIGNTIQDDEESIHCENLIGAIGIPLGIAGPIQIHGSAEHAEIYIPLATTEGALVASVNRGCKVINESGGVSVMVNTVGVTRGPVFAVENIKEGQQLCLWLTQNREELMRVAEETSNHLKLKNVSSAHQGRYVYVRFQFDTDQAMGMNMATIATSKMAEYIEENTPHKLLAIAGNFDTDKKPSWLNIILGRGQVIHADAIIPQEIVAKLLHVKPRDIEKTVINKCWGGSIMAGSMGYNAHFANIVAAFFAATGQDLAHISEGALGVTFAEVLENGDLYFSVYVPDILLGTVGGGTKLKAQTEARAITNAKTSQELGEVLGAAVLAGELSLIASIAEGTLAKTHRMLGR</sequence>
<dbReference type="AlphaFoldDB" id="A0A2M7TY70"/>
<name>A0A2M7TY70_9BACT</name>
<dbReference type="GO" id="GO:0008299">
    <property type="term" value="P:isoprenoid biosynthetic process"/>
    <property type="evidence" value="ECO:0007669"/>
    <property type="project" value="InterPro"/>
</dbReference>
<evidence type="ECO:0000313" key="6">
    <source>
        <dbReference type="Proteomes" id="UP000228503"/>
    </source>
</evidence>
<keyword evidence="4" id="KW-0560">Oxidoreductase</keyword>
<organism evidence="5 6">
    <name type="scientific">Candidatus Roizmanbacteria bacterium CG_4_10_14_0_2_um_filter_39_13</name>
    <dbReference type="NCBI Taxonomy" id="1974825"/>
    <lineage>
        <taxon>Bacteria</taxon>
        <taxon>Candidatus Roizmaniibacteriota</taxon>
    </lineage>
</organism>
<comment type="similarity">
    <text evidence="1">Belongs to the HMG-CoA reductase family.</text>
</comment>
<dbReference type="PRINTS" id="PR00071">
    <property type="entry name" value="HMGCOARDTASE"/>
</dbReference>
<dbReference type="Pfam" id="PF00368">
    <property type="entry name" value="HMG-CoA_red"/>
    <property type="match status" value="1"/>
</dbReference>
<dbReference type="SUPFAM" id="SSF56542">
    <property type="entry name" value="Substrate-binding domain of HMG-CoA reductase"/>
    <property type="match status" value="1"/>
</dbReference>
<dbReference type="Gene3D" id="3.90.770.10">
    <property type="entry name" value="3-hydroxy-3-methylglutaryl-coenzyme A Reductase, Chain A, domain 2"/>
    <property type="match status" value="1"/>
</dbReference>
<accession>A0A2M7TY70</accession>
<dbReference type="Proteomes" id="UP000228503">
    <property type="component" value="Unassembled WGS sequence"/>
</dbReference>
<dbReference type="InterPro" id="IPR023074">
    <property type="entry name" value="HMG_CoA_Rdtase_cat_sf"/>
</dbReference>
<reference evidence="6" key="1">
    <citation type="submission" date="2017-09" db="EMBL/GenBank/DDBJ databases">
        <title>Depth-based differentiation of microbial function through sediment-hosted aquifers and enrichment of novel symbionts in the deep terrestrial subsurface.</title>
        <authorList>
            <person name="Probst A.J."/>
            <person name="Ladd B."/>
            <person name="Jarett J.K."/>
            <person name="Geller-Mcgrath D.E."/>
            <person name="Sieber C.M.K."/>
            <person name="Emerson J.B."/>
            <person name="Anantharaman K."/>
            <person name="Thomas B.C."/>
            <person name="Malmstrom R."/>
            <person name="Stieglmeier M."/>
            <person name="Klingl A."/>
            <person name="Woyke T."/>
            <person name="Ryan C.M."/>
            <person name="Banfield J.F."/>
        </authorList>
    </citation>
    <scope>NUCLEOTIDE SEQUENCE [LARGE SCALE GENOMIC DNA]</scope>
</reference>
<dbReference type="InterPro" id="IPR009023">
    <property type="entry name" value="HMG_CoA_Rdtase_NAD(P)-bd_sf"/>
</dbReference>
<dbReference type="InterPro" id="IPR004554">
    <property type="entry name" value="HMG_CoA_Rdtase_eu_arc"/>
</dbReference>
<dbReference type="CDD" id="cd00643">
    <property type="entry name" value="HMG-CoA_reductase_classI"/>
    <property type="match status" value="1"/>
</dbReference>
<gene>
    <name evidence="5" type="ORF">COY16_03555</name>
</gene>
<dbReference type="GO" id="GO:0015936">
    <property type="term" value="P:coenzyme A metabolic process"/>
    <property type="evidence" value="ECO:0007669"/>
    <property type="project" value="InterPro"/>
</dbReference>
<dbReference type="GO" id="GO:0004420">
    <property type="term" value="F:hydroxymethylglutaryl-CoA reductase (NADPH) activity"/>
    <property type="evidence" value="ECO:0007669"/>
    <property type="project" value="UniProtKB-EC"/>
</dbReference>
<dbReference type="Gene3D" id="3.30.70.420">
    <property type="entry name" value="Hydroxymethylglutaryl-CoA reductase, class I/II, NAD/NADP-binding domain"/>
    <property type="match status" value="1"/>
</dbReference>
<dbReference type="PROSITE" id="PS00318">
    <property type="entry name" value="HMG_COA_REDUCTASE_2"/>
    <property type="match status" value="1"/>
</dbReference>
<comment type="caution">
    <text evidence="5">The sequence shown here is derived from an EMBL/GenBank/DDBJ whole genome shotgun (WGS) entry which is preliminary data.</text>
</comment>
<evidence type="ECO:0000256" key="4">
    <source>
        <dbReference type="ARBA" id="ARBA00023002"/>
    </source>
</evidence>
<keyword evidence="3" id="KW-0521">NADP</keyword>
<evidence type="ECO:0000256" key="2">
    <source>
        <dbReference type="ARBA" id="ARBA00012999"/>
    </source>
</evidence>
<dbReference type="InterPro" id="IPR009029">
    <property type="entry name" value="HMG_CoA_Rdtase_sub-bd_dom_sf"/>
</dbReference>
<dbReference type="InterPro" id="IPR023076">
    <property type="entry name" value="HMG_CoA_Rdtase_CS"/>
</dbReference>
<protein>
    <recommendedName>
        <fullName evidence="2">hydroxymethylglutaryl-CoA reductase (NADPH)</fullName>
        <ecNumber evidence="2">1.1.1.34</ecNumber>
    </recommendedName>
</protein>
<evidence type="ECO:0000256" key="3">
    <source>
        <dbReference type="ARBA" id="ARBA00022857"/>
    </source>
</evidence>
<evidence type="ECO:0000313" key="5">
    <source>
        <dbReference type="EMBL" id="PIZ62766.1"/>
    </source>
</evidence>
<dbReference type="SUPFAM" id="SSF55035">
    <property type="entry name" value="NAD-binding domain of HMG-CoA reductase"/>
    <property type="match status" value="1"/>
</dbReference>
<dbReference type="InterPro" id="IPR002202">
    <property type="entry name" value="HMG_CoA_Rdtase"/>
</dbReference>
<dbReference type="GO" id="GO:0016126">
    <property type="term" value="P:sterol biosynthetic process"/>
    <property type="evidence" value="ECO:0007669"/>
    <property type="project" value="TreeGrafter"/>
</dbReference>
<evidence type="ECO:0000256" key="1">
    <source>
        <dbReference type="ARBA" id="ARBA00007661"/>
    </source>
</evidence>
<dbReference type="PROSITE" id="PS50065">
    <property type="entry name" value="HMG_COA_REDUCTASE_4"/>
    <property type="match status" value="1"/>
</dbReference>
<proteinExistence type="inferred from homology"/>
<dbReference type="PANTHER" id="PTHR10572">
    <property type="entry name" value="3-HYDROXY-3-METHYLGLUTARYL-COENZYME A REDUCTASE"/>
    <property type="match status" value="1"/>
</dbReference>